<dbReference type="VEuPathDB" id="FungiDB:BDBG_07499"/>
<dbReference type="GeneID" id="8508818"/>
<reference evidence="2" key="1">
    <citation type="journal article" date="2015" name="PLoS Genet.">
        <title>The dynamic genome and transcriptome of the human fungal pathogen Blastomyces and close relative Emmonsia.</title>
        <authorList>
            <person name="Munoz J.F."/>
            <person name="Gauthier G.M."/>
            <person name="Desjardins C.A."/>
            <person name="Gallo J.E."/>
            <person name="Holder J."/>
            <person name="Sullivan T.D."/>
            <person name="Marty A.J."/>
            <person name="Carmen J.C."/>
            <person name="Chen Z."/>
            <person name="Ding L."/>
            <person name="Gujja S."/>
            <person name="Magrini V."/>
            <person name="Misas E."/>
            <person name="Mitreva M."/>
            <person name="Priest M."/>
            <person name="Saif S."/>
            <person name="Whiston E.A."/>
            <person name="Young S."/>
            <person name="Zeng Q."/>
            <person name="Goldman W.E."/>
            <person name="Mardis E.R."/>
            <person name="Taylor J.W."/>
            <person name="McEwen J.G."/>
            <person name="Clay O.K."/>
            <person name="Klein B.S."/>
            <person name="Cuomo C.A."/>
        </authorList>
    </citation>
    <scope>NUCLEOTIDE SEQUENCE [LARGE SCALE GENOMIC DNA]</scope>
    <source>
        <strain evidence="2">SLH14081</strain>
    </source>
</reference>
<accession>A0A179UYC9</accession>
<evidence type="ECO:0000313" key="1">
    <source>
        <dbReference type="EMBL" id="OAT12107.1"/>
    </source>
</evidence>
<dbReference type="AlphaFoldDB" id="A0A179UYC9"/>
<dbReference type="PANTHER" id="PTHR40257:SF1">
    <property type="entry name" value="DUF1330 DOMAIN-CONTAINING PROTEIN"/>
    <property type="match status" value="1"/>
</dbReference>
<protein>
    <recommendedName>
        <fullName evidence="3">DUF1330 domain-containing protein</fullName>
    </recommendedName>
</protein>
<name>A0A179UYC9_BLAGS</name>
<organism evidence="1 2">
    <name type="scientific">Blastomyces gilchristii (strain SLH14081)</name>
    <name type="common">Blastomyces dermatitidis</name>
    <dbReference type="NCBI Taxonomy" id="559298"/>
    <lineage>
        <taxon>Eukaryota</taxon>
        <taxon>Fungi</taxon>
        <taxon>Dikarya</taxon>
        <taxon>Ascomycota</taxon>
        <taxon>Pezizomycotina</taxon>
        <taxon>Eurotiomycetes</taxon>
        <taxon>Eurotiomycetidae</taxon>
        <taxon>Onygenales</taxon>
        <taxon>Ajellomycetaceae</taxon>
        <taxon>Blastomyces</taxon>
    </lineage>
</organism>
<dbReference type="EMBL" id="GG657466">
    <property type="protein sequence ID" value="OAT12107.1"/>
    <property type="molecule type" value="Genomic_DNA"/>
</dbReference>
<dbReference type="Gene3D" id="3.30.70.100">
    <property type="match status" value="1"/>
</dbReference>
<dbReference type="InterPro" id="IPR011008">
    <property type="entry name" value="Dimeric_a/b-barrel"/>
</dbReference>
<proteinExistence type="predicted"/>
<dbReference type="SUPFAM" id="SSF54909">
    <property type="entry name" value="Dimeric alpha+beta barrel"/>
    <property type="match status" value="1"/>
</dbReference>
<dbReference type="PANTHER" id="PTHR40257">
    <property type="match status" value="1"/>
</dbReference>
<dbReference type="RefSeq" id="XP_002622097.1">
    <property type="nucleotide sequence ID" value="XM_002622051.2"/>
</dbReference>
<dbReference type="KEGG" id="bgh:BDBG_07499"/>
<evidence type="ECO:0008006" key="3">
    <source>
        <dbReference type="Google" id="ProtNLM"/>
    </source>
</evidence>
<gene>
    <name evidence="1" type="ORF">BDBG_07499</name>
</gene>
<sequence length="270" mass="30108">MPLLTLHLLSLTPNTDPRSFVKELKKSPGVEVVVFSRPRHVVVRSNILDSNPLQTTKWDLLVLLRSPQNSIPAPLRAAYIISEYSVNVGIPSKLISTYPSRVEKLKRGATSVPITGSLDAARGKPSSQNLELSPDLLGFMDELLKTHDKPVTMLNLLHFHRGGKPEYYKYGQGFVKVAGRIGGDAKLVGNVVKPAAGLRDSRGDPDRPEGDWWNEIAIVHYPSIRHFCDMLASDEYQDINSKHRLNALRDTFLLCTTEFDVEDDELSAKL</sequence>
<evidence type="ECO:0000313" key="2">
    <source>
        <dbReference type="Proteomes" id="UP000002038"/>
    </source>
</evidence>
<dbReference type="OrthoDB" id="265717at2759"/>
<dbReference type="Proteomes" id="UP000002038">
    <property type="component" value="Unassembled WGS sequence"/>
</dbReference>
<keyword evidence="2" id="KW-1185">Reference proteome</keyword>